<evidence type="ECO:0000313" key="2">
    <source>
        <dbReference type="WBParaSite" id="Minc3s00149g06090"/>
    </source>
</evidence>
<protein>
    <submittedName>
        <fullName evidence="2">Uncharacterized protein</fullName>
    </submittedName>
</protein>
<evidence type="ECO:0000313" key="1">
    <source>
        <dbReference type="Proteomes" id="UP000887563"/>
    </source>
</evidence>
<organism evidence="1 2">
    <name type="scientific">Meloidogyne incognita</name>
    <name type="common">Southern root-knot nematode worm</name>
    <name type="synonym">Oxyuris incognita</name>
    <dbReference type="NCBI Taxonomy" id="6306"/>
    <lineage>
        <taxon>Eukaryota</taxon>
        <taxon>Metazoa</taxon>
        <taxon>Ecdysozoa</taxon>
        <taxon>Nematoda</taxon>
        <taxon>Chromadorea</taxon>
        <taxon>Rhabditida</taxon>
        <taxon>Tylenchina</taxon>
        <taxon>Tylenchomorpha</taxon>
        <taxon>Tylenchoidea</taxon>
        <taxon>Meloidogynidae</taxon>
        <taxon>Meloidogyninae</taxon>
        <taxon>Meloidogyne</taxon>
        <taxon>Meloidogyne incognita group</taxon>
    </lineage>
</organism>
<accession>A0A914KX19</accession>
<sequence length="88" mass="10147">MGDGFTQTVQRLNSNALVYMPIKRWPSSCQMRRRTADVPLLKCIDLLVLNALRECPEAVQIFKEAGELLREDRLFDGYALEEQESTEK</sequence>
<proteinExistence type="predicted"/>
<keyword evidence="1" id="KW-1185">Reference proteome</keyword>
<name>A0A914KX19_MELIC</name>
<reference evidence="2" key="1">
    <citation type="submission" date="2022-11" db="UniProtKB">
        <authorList>
            <consortium name="WormBaseParasite"/>
        </authorList>
    </citation>
    <scope>IDENTIFICATION</scope>
</reference>
<dbReference type="AlphaFoldDB" id="A0A914KX19"/>
<dbReference type="Proteomes" id="UP000887563">
    <property type="component" value="Unplaced"/>
</dbReference>
<dbReference type="WBParaSite" id="Minc3s00149g06090">
    <property type="protein sequence ID" value="Minc3s00149g06090"/>
    <property type="gene ID" value="Minc3s00149g06090"/>
</dbReference>